<protein>
    <submittedName>
        <fullName evidence="1">Uncharacterized protein</fullName>
    </submittedName>
</protein>
<evidence type="ECO:0000313" key="1">
    <source>
        <dbReference type="EMBL" id="KAJ4431969.1"/>
    </source>
</evidence>
<organism evidence="1 2">
    <name type="scientific">Periplaneta americana</name>
    <name type="common">American cockroach</name>
    <name type="synonym">Blatta americana</name>
    <dbReference type="NCBI Taxonomy" id="6978"/>
    <lineage>
        <taxon>Eukaryota</taxon>
        <taxon>Metazoa</taxon>
        <taxon>Ecdysozoa</taxon>
        <taxon>Arthropoda</taxon>
        <taxon>Hexapoda</taxon>
        <taxon>Insecta</taxon>
        <taxon>Pterygota</taxon>
        <taxon>Neoptera</taxon>
        <taxon>Polyneoptera</taxon>
        <taxon>Dictyoptera</taxon>
        <taxon>Blattodea</taxon>
        <taxon>Blattoidea</taxon>
        <taxon>Blattidae</taxon>
        <taxon>Blattinae</taxon>
        <taxon>Periplaneta</taxon>
    </lineage>
</organism>
<keyword evidence="2" id="KW-1185">Reference proteome</keyword>
<sequence length="130" mass="15130">MHCYRQLTIPAFSVHNMKTSEMSFCVYHEGQAKKSLNEKRNHIYETHYTLQCLLHCLKTSNATAALCVQLATSCTRRFRHPFLTFSMHTCCNTLTVLHNQVLDPNVMFVLPRANTEENDAYKYLHYTAIK</sequence>
<evidence type="ECO:0000313" key="2">
    <source>
        <dbReference type="Proteomes" id="UP001148838"/>
    </source>
</evidence>
<dbReference type="Proteomes" id="UP001148838">
    <property type="component" value="Unassembled WGS sequence"/>
</dbReference>
<comment type="caution">
    <text evidence="1">The sequence shown here is derived from an EMBL/GenBank/DDBJ whole genome shotgun (WGS) entry which is preliminary data.</text>
</comment>
<reference evidence="1 2" key="1">
    <citation type="journal article" date="2022" name="Allergy">
        <title>Genome assembly and annotation of Periplaneta americana reveal a comprehensive cockroach allergen profile.</title>
        <authorList>
            <person name="Wang L."/>
            <person name="Xiong Q."/>
            <person name="Saelim N."/>
            <person name="Wang L."/>
            <person name="Nong W."/>
            <person name="Wan A.T."/>
            <person name="Shi M."/>
            <person name="Liu X."/>
            <person name="Cao Q."/>
            <person name="Hui J.H.L."/>
            <person name="Sookrung N."/>
            <person name="Leung T.F."/>
            <person name="Tungtrongchitr A."/>
            <person name="Tsui S.K.W."/>
        </authorList>
    </citation>
    <scope>NUCLEOTIDE SEQUENCE [LARGE SCALE GENOMIC DNA]</scope>
    <source>
        <strain evidence="1">PWHHKU_190912</strain>
    </source>
</reference>
<gene>
    <name evidence="1" type="ORF">ANN_20578</name>
</gene>
<accession>A0ABQ8SD31</accession>
<dbReference type="EMBL" id="JAJSOF020000029">
    <property type="protein sequence ID" value="KAJ4431969.1"/>
    <property type="molecule type" value="Genomic_DNA"/>
</dbReference>
<name>A0ABQ8SD31_PERAM</name>
<proteinExistence type="predicted"/>